<protein>
    <submittedName>
        <fullName evidence="2">Uncharacterized protein</fullName>
    </submittedName>
</protein>
<name>A0ABN8ZHG5_RANTA</name>
<reference evidence="2" key="1">
    <citation type="submission" date="2023-04" db="EMBL/GenBank/DDBJ databases">
        <authorList>
            <consortium name="ELIXIR-Norway"/>
        </authorList>
    </citation>
    <scope>NUCLEOTIDE SEQUENCE [LARGE SCALE GENOMIC DNA]</scope>
</reference>
<dbReference type="Proteomes" id="UP001176941">
    <property type="component" value="Chromosome 33"/>
</dbReference>
<keyword evidence="3" id="KW-1185">Reference proteome</keyword>
<accession>A0ABN8ZHG5</accession>
<feature type="compositionally biased region" description="Low complexity" evidence="1">
    <location>
        <begin position="54"/>
        <end position="63"/>
    </location>
</feature>
<evidence type="ECO:0000313" key="3">
    <source>
        <dbReference type="Proteomes" id="UP001176941"/>
    </source>
</evidence>
<evidence type="ECO:0000256" key="1">
    <source>
        <dbReference type="SAM" id="MobiDB-lite"/>
    </source>
</evidence>
<organism evidence="2 3">
    <name type="scientific">Rangifer tarandus platyrhynchus</name>
    <name type="common">Svalbard reindeer</name>
    <dbReference type="NCBI Taxonomy" id="3082113"/>
    <lineage>
        <taxon>Eukaryota</taxon>
        <taxon>Metazoa</taxon>
        <taxon>Chordata</taxon>
        <taxon>Craniata</taxon>
        <taxon>Vertebrata</taxon>
        <taxon>Euteleostomi</taxon>
        <taxon>Mammalia</taxon>
        <taxon>Eutheria</taxon>
        <taxon>Laurasiatheria</taxon>
        <taxon>Artiodactyla</taxon>
        <taxon>Ruminantia</taxon>
        <taxon>Pecora</taxon>
        <taxon>Cervidae</taxon>
        <taxon>Odocoileinae</taxon>
        <taxon>Rangifer</taxon>
    </lineage>
</organism>
<sequence length="77" mass="8049">MQGAGEASRSHGACQLPHTAVPGSSFLTRRSRGAGPAPRRRPAFGKTESRRRSLAQAAPRAPARGPPLAPHWALGTT</sequence>
<feature type="region of interest" description="Disordered" evidence="1">
    <location>
        <begin position="1"/>
        <end position="77"/>
    </location>
</feature>
<gene>
    <name evidence="2" type="ORF">MRATA1EN1_LOCUS22325</name>
</gene>
<proteinExistence type="predicted"/>
<dbReference type="EMBL" id="OX459969">
    <property type="protein sequence ID" value="CAI9173363.1"/>
    <property type="molecule type" value="Genomic_DNA"/>
</dbReference>
<evidence type="ECO:0000313" key="2">
    <source>
        <dbReference type="EMBL" id="CAI9173363.1"/>
    </source>
</evidence>